<feature type="region of interest" description="Disordered" evidence="1">
    <location>
        <begin position="237"/>
        <end position="278"/>
    </location>
</feature>
<evidence type="ECO:0000256" key="1">
    <source>
        <dbReference type="SAM" id="MobiDB-lite"/>
    </source>
</evidence>
<evidence type="ECO:0000313" key="3">
    <source>
        <dbReference type="EMBL" id="WOL10377.1"/>
    </source>
</evidence>
<feature type="domain" description="PB1" evidence="2">
    <location>
        <begin position="80"/>
        <end position="176"/>
    </location>
</feature>
<dbReference type="CDD" id="cd06410">
    <property type="entry name" value="PB1_UP2"/>
    <property type="match status" value="1"/>
</dbReference>
<feature type="compositionally biased region" description="Low complexity" evidence="1">
    <location>
        <begin position="15"/>
        <end position="28"/>
    </location>
</feature>
<accession>A0AAQ3KK99</accession>
<dbReference type="Pfam" id="PF00564">
    <property type="entry name" value="PB1"/>
    <property type="match status" value="1"/>
</dbReference>
<dbReference type="PANTHER" id="PTHR31066">
    <property type="entry name" value="OS05G0427100 PROTEIN-RELATED"/>
    <property type="match status" value="1"/>
</dbReference>
<protein>
    <recommendedName>
        <fullName evidence="2">PB1 domain-containing protein</fullName>
    </recommendedName>
</protein>
<gene>
    <name evidence="3" type="ORF">Cni_G19132</name>
</gene>
<organism evidence="3 4">
    <name type="scientific">Canna indica</name>
    <name type="common">Indian-shot</name>
    <dbReference type="NCBI Taxonomy" id="4628"/>
    <lineage>
        <taxon>Eukaryota</taxon>
        <taxon>Viridiplantae</taxon>
        <taxon>Streptophyta</taxon>
        <taxon>Embryophyta</taxon>
        <taxon>Tracheophyta</taxon>
        <taxon>Spermatophyta</taxon>
        <taxon>Magnoliopsida</taxon>
        <taxon>Liliopsida</taxon>
        <taxon>Zingiberales</taxon>
        <taxon>Cannaceae</taxon>
        <taxon>Canna</taxon>
    </lineage>
</organism>
<evidence type="ECO:0000313" key="4">
    <source>
        <dbReference type="Proteomes" id="UP001327560"/>
    </source>
</evidence>
<dbReference type="Gene3D" id="3.10.20.90">
    <property type="entry name" value="Phosphatidylinositol 3-kinase Catalytic Subunit, Chain A, domain 1"/>
    <property type="match status" value="1"/>
</dbReference>
<dbReference type="AlphaFoldDB" id="A0AAQ3KK99"/>
<dbReference type="SUPFAM" id="SSF54277">
    <property type="entry name" value="CAD &amp; PB1 domains"/>
    <property type="match status" value="1"/>
</dbReference>
<dbReference type="InterPro" id="IPR053198">
    <property type="entry name" value="Gynoecium_Dev_Regulator"/>
</dbReference>
<feature type="compositionally biased region" description="Basic residues" evidence="1">
    <location>
        <begin position="1"/>
        <end position="10"/>
    </location>
</feature>
<dbReference type="Proteomes" id="UP001327560">
    <property type="component" value="Chromosome 6"/>
</dbReference>
<dbReference type="SMART" id="SM00666">
    <property type="entry name" value="PB1"/>
    <property type="match status" value="1"/>
</dbReference>
<name>A0AAQ3KK99_9LILI</name>
<feature type="region of interest" description="Disordered" evidence="1">
    <location>
        <begin position="1"/>
        <end position="60"/>
    </location>
</feature>
<evidence type="ECO:0000259" key="2">
    <source>
        <dbReference type="SMART" id="SM00666"/>
    </source>
</evidence>
<proteinExistence type="predicted"/>
<reference evidence="3 4" key="1">
    <citation type="submission" date="2023-10" db="EMBL/GenBank/DDBJ databases">
        <title>Chromosome-scale genome assembly provides insights into flower coloration mechanisms of Canna indica.</title>
        <authorList>
            <person name="Li C."/>
        </authorList>
    </citation>
    <scope>NUCLEOTIDE SEQUENCE [LARGE SCALE GENOMIC DNA]</scope>
    <source>
        <tissue evidence="3">Flower</tissue>
    </source>
</reference>
<sequence length="430" mass="45487">MKPHNHHAHHHSAEADSSAASTPRASAAPVGGGGGGGHLMNQHSLHLPPPPPPARWHPDDPSAPLVRLMCSYGGRILPRPHDNQLRYVGGETRIVAVPRSASFAALISRLSKLLPTTAAAAGSQPPCLKYQLPNEDLDALVSLTSDEDVENMFDEYDRLAPVGGRAPRLRLFLFPSLSSAFGSVVDSPGSSRDQWFVDALNGSGSGPRSLDRGRSEVSSIISEVPDYLFGLDANSDEQHSAKARTQPVSEPDSPFSTSSQLSVPPIPDPPQVKTKPEVESIRVNPVEPEGQQQAGLMANPDWPYSPEPAPVYYVPGPVHGGSPPVQQVQLPVQYVQSIGSITGAQVPLWFQQPFPGVPIARVQSGPVYVSGSAIGPGTALGGGHHYSVGRAAETYKAPREVFVPVYQSALAGGEEAMIAGSETKVGKPVY</sequence>
<keyword evidence="4" id="KW-1185">Reference proteome</keyword>
<dbReference type="EMBL" id="CP136895">
    <property type="protein sequence ID" value="WOL10377.1"/>
    <property type="molecule type" value="Genomic_DNA"/>
</dbReference>
<dbReference type="InterPro" id="IPR000270">
    <property type="entry name" value="PB1_dom"/>
</dbReference>
<dbReference type="PANTHER" id="PTHR31066:SF33">
    <property type="entry name" value="OS07G0556300 PROTEIN"/>
    <property type="match status" value="1"/>
</dbReference>